<comment type="similarity">
    <text evidence="1">Belongs to the ParD antitoxin family.</text>
</comment>
<evidence type="ECO:0000256" key="2">
    <source>
        <dbReference type="ARBA" id="ARBA00022649"/>
    </source>
</evidence>
<evidence type="ECO:0000313" key="4">
    <source>
        <dbReference type="Proteomes" id="UP000007100"/>
    </source>
</evidence>
<proteinExistence type="inferred from homology"/>
<dbReference type="GO" id="GO:0006355">
    <property type="term" value="P:regulation of DNA-templated transcription"/>
    <property type="evidence" value="ECO:0007669"/>
    <property type="project" value="InterPro"/>
</dbReference>
<name>F0J1R8_ACIMA</name>
<dbReference type="InterPro" id="IPR038296">
    <property type="entry name" value="ParD_sf"/>
</dbReference>
<keyword evidence="4" id="KW-1185">Reference proteome</keyword>
<protein>
    <submittedName>
        <fullName evidence="3">Uncharacterized protein</fullName>
    </submittedName>
</protein>
<dbReference type="RefSeq" id="WP_013640607.1">
    <property type="nucleotide sequence ID" value="NC_015186.1"/>
</dbReference>
<dbReference type="InterPro" id="IPR022789">
    <property type="entry name" value="ParD"/>
</dbReference>
<reference evidence="3 4" key="1">
    <citation type="submission" date="2010-12" db="EMBL/GenBank/DDBJ databases">
        <title>Whole genome sequence of Acidiphilium multivorum AIU301.</title>
        <authorList>
            <person name="Narita-Yamada S."/>
            <person name="Nakamura S."/>
            <person name="Ito N."/>
            <person name="Takarada H."/>
            <person name="Katano Y."/>
            <person name="Nakazawa H."/>
            <person name="Hosoyama A."/>
            <person name="Yamada R."/>
            <person name="Fujita N."/>
        </authorList>
    </citation>
    <scope>NUCLEOTIDE SEQUENCE [LARGE SCALE GENOMIC DNA]</scope>
    <source>
        <strain evidence="4">DSM 11245 / JCM 8867 / AIU301</strain>
    </source>
</reference>
<dbReference type="Pfam" id="PF03693">
    <property type="entry name" value="ParD_antitoxin"/>
    <property type="match status" value="1"/>
</dbReference>
<keyword evidence="2" id="KW-1277">Toxin-antitoxin system</keyword>
<accession>F0J1R8</accession>
<dbReference type="PANTHER" id="PTHR36582:SF2">
    <property type="entry name" value="ANTITOXIN PARD"/>
    <property type="match status" value="1"/>
</dbReference>
<dbReference type="AlphaFoldDB" id="F0J1R8"/>
<dbReference type="InterPro" id="IPR010985">
    <property type="entry name" value="Ribbon_hlx_hlx"/>
</dbReference>
<dbReference type="HOGENOM" id="CLU_144805_4_3_5"/>
<dbReference type="Gene3D" id="6.10.10.120">
    <property type="entry name" value="Antitoxin ParD1-like"/>
    <property type="match status" value="1"/>
</dbReference>
<dbReference type="PANTHER" id="PTHR36582">
    <property type="entry name" value="ANTITOXIN PARD"/>
    <property type="match status" value="1"/>
</dbReference>
<dbReference type="CDD" id="cd22231">
    <property type="entry name" value="RHH_NikR_HicB-like"/>
    <property type="match status" value="1"/>
</dbReference>
<evidence type="ECO:0000256" key="1">
    <source>
        <dbReference type="ARBA" id="ARBA00008580"/>
    </source>
</evidence>
<dbReference type="Proteomes" id="UP000007100">
    <property type="component" value="Chromosome"/>
</dbReference>
<dbReference type="SUPFAM" id="SSF47598">
    <property type="entry name" value="Ribbon-helix-helix"/>
    <property type="match status" value="1"/>
</dbReference>
<gene>
    <name evidence="3" type="ordered locus">ACMV_24640</name>
</gene>
<dbReference type="KEGG" id="amv:ACMV_24640"/>
<organism evidence="3 4">
    <name type="scientific">Acidiphilium multivorum (strain DSM 11245 / JCM 8867 / NBRC 100883 / AIU 301)</name>
    <dbReference type="NCBI Taxonomy" id="926570"/>
    <lineage>
        <taxon>Bacteria</taxon>
        <taxon>Pseudomonadati</taxon>
        <taxon>Pseudomonadota</taxon>
        <taxon>Alphaproteobacteria</taxon>
        <taxon>Acetobacterales</taxon>
        <taxon>Acidocellaceae</taxon>
        <taxon>Acidiphilium</taxon>
    </lineage>
</organism>
<dbReference type="OrthoDB" id="514770at2"/>
<dbReference type="EMBL" id="AP012035">
    <property type="protein sequence ID" value="BAJ81811.1"/>
    <property type="molecule type" value="Genomic_DNA"/>
</dbReference>
<evidence type="ECO:0000313" key="3">
    <source>
        <dbReference type="EMBL" id="BAJ81811.1"/>
    </source>
</evidence>
<sequence length="91" mass="9786">MCSTRLSITLPKEMAQQIPAKVAAVEYASESEVIRDGLRTLLAHDRVVEAWLRDQVAPALDALKADPSRAVTMDGMRAAVAAEHAKATGSR</sequence>